<dbReference type="EMBL" id="RRYP01013525">
    <property type="protein sequence ID" value="TNV76464.1"/>
    <property type="molecule type" value="Genomic_DNA"/>
</dbReference>
<proteinExistence type="predicted"/>
<name>A0A8J8NLC1_HALGN</name>
<evidence type="ECO:0000313" key="1">
    <source>
        <dbReference type="EMBL" id="TNV76464.1"/>
    </source>
</evidence>
<reference evidence="1" key="1">
    <citation type="submission" date="2019-06" db="EMBL/GenBank/DDBJ databases">
        <authorList>
            <person name="Zheng W."/>
        </authorList>
    </citation>
    <scope>NUCLEOTIDE SEQUENCE</scope>
    <source>
        <strain evidence="1">QDHG01</strain>
    </source>
</reference>
<accession>A0A8J8NLC1</accession>
<dbReference type="AlphaFoldDB" id="A0A8J8NLC1"/>
<evidence type="ECO:0000313" key="2">
    <source>
        <dbReference type="Proteomes" id="UP000785679"/>
    </source>
</evidence>
<dbReference type="Proteomes" id="UP000785679">
    <property type="component" value="Unassembled WGS sequence"/>
</dbReference>
<comment type="caution">
    <text evidence="1">The sequence shown here is derived from an EMBL/GenBank/DDBJ whole genome shotgun (WGS) entry which is preliminary data.</text>
</comment>
<gene>
    <name evidence="1" type="ORF">FGO68_gene4126</name>
</gene>
<keyword evidence="2" id="KW-1185">Reference proteome</keyword>
<protein>
    <submittedName>
        <fullName evidence="1">Uncharacterized protein</fullName>
    </submittedName>
</protein>
<organism evidence="1 2">
    <name type="scientific">Halteria grandinella</name>
    <dbReference type="NCBI Taxonomy" id="5974"/>
    <lineage>
        <taxon>Eukaryota</taxon>
        <taxon>Sar</taxon>
        <taxon>Alveolata</taxon>
        <taxon>Ciliophora</taxon>
        <taxon>Intramacronucleata</taxon>
        <taxon>Spirotrichea</taxon>
        <taxon>Stichotrichia</taxon>
        <taxon>Sporadotrichida</taxon>
        <taxon>Halteriidae</taxon>
        <taxon>Halteria</taxon>
    </lineage>
</organism>
<sequence>MRPLLAKDKYHPSNLPILYTLSPLCVANRITLSKSSLLITNSLFSVSPLQIDLSSCILSRCFSEASQCVVNQAYLAL</sequence>